<evidence type="ECO:0000256" key="1">
    <source>
        <dbReference type="SAM" id="Coils"/>
    </source>
</evidence>
<organism evidence="2 3">
    <name type="scientific">Durio zibethinus</name>
    <name type="common">Durian</name>
    <dbReference type="NCBI Taxonomy" id="66656"/>
    <lineage>
        <taxon>Eukaryota</taxon>
        <taxon>Viridiplantae</taxon>
        <taxon>Streptophyta</taxon>
        <taxon>Embryophyta</taxon>
        <taxon>Tracheophyta</taxon>
        <taxon>Spermatophyta</taxon>
        <taxon>Magnoliopsida</taxon>
        <taxon>eudicotyledons</taxon>
        <taxon>Gunneridae</taxon>
        <taxon>Pentapetalae</taxon>
        <taxon>rosids</taxon>
        <taxon>malvids</taxon>
        <taxon>Malvales</taxon>
        <taxon>Malvaceae</taxon>
        <taxon>Helicteroideae</taxon>
        <taxon>Durio</taxon>
    </lineage>
</organism>
<evidence type="ECO:0000313" key="4">
    <source>
        <dbReference type="RefSeq" id="XP_022737990.1"/>
    </source>
</evidence>
<dbReference type="KEGG" id="dzi:111290786"/>
<dbReference type="OrthoDB" id="997337at2759"/>
<accession>A0A6P5YBU8</accession>
<dbReference type="AlphaFoldDB" id="A0A6P5YBU8"/>
<dbReference type="RefSeq" id="XP_022737990.1">
    <property type="nucleotide sequence ID" value="XM_022882255.1"/>
</dbReference>
<evidence type="ECO:0000313" key="3">
    <source>
        <dbReference type="RefSeq" id="XP_022737989.1"/>
    </source>
</evidence>
<proteinExistence type="predicted"/>
<keyword evidence="1" id="KW-0175">Coiled coil</keyword>
<protein>
    <submittedName>
        <fullName evidence="3 4">Uncharacterized protein LOC111290786</fullName>
    </submittedName>
</protein>
<gene>
    <name evidence="3 4 5" type="primary">LOC111290786</name>
</gene>
<evidence type="ECO:0000313" key="2">
    <source>
        <dbReference type="Proteomes" id="UP000515121"/>
    </source>
</evidence>
<reference evidence="3 4" key="1">
    <citation type="submission" date="2025-04" db="UniProtKB">
        <authorList>
            <consortium name="RefSeq"/>
        </authorList>
    </citation>
    <scope>IDENTIFICATION</scope>
    <source>
        <tissue evidence="3 4">Fruit stalk</tissue>
    </source>
</reference>
<dbReference type="PANTHER" id="PTHR35021">
    <property type="match status" value="1"/>
</dbReference>
<evidence type="ECO:0000313" key="5">
    <source>
        <dbReference type="RefSeq" id="XP_022737991.1"/>
    </source>
</evidence>
<dbReference type="PANTHER" id="PTHR35021:SF8">
    <property type="entry name" value="FIBER PROTEIN FB17"/>
    <property type="match status" value="1"/>
</dbReference>
<sequence>MECTSIADGVGRTGQQWKFSVDETQDLTSETTKLASDLLVQIHGKKIQKKTDRMHGMKKLEERMAKLENERRRLRKKIKKLEAEFRRMREENAKRETLLEALSRDKGISASKVKSGVELVESFLEQLDANVKSQVDYSDFKILEKDLRKDLRMVGRFNVPLSLAPISERIYDTYGDITSESSQSDCAAMPSYFLFCAAIQEMDDLKLEQVNKTKMLLWRDAINSALNVQFKVDFAKKQLKKIARAYFGLKAMEEINNEKLKNIDGTVKKIELPENCLCGAIYFGGNEELKNIDRTVRKIEVPEYRLPEAKYIWGSEGIDIEEFKNIDGTVSKIEMPEDCLPEAQYFWGKEEIDIEEFKNIDGTVSKIEVPEDCLREAKYFWGKEEINNEELKNIDGTVRKKKVLEDCLCEAKYFWGKPLSTGLFY</sequence>
<dbReference type="GeneID" id="111290786"/>
<name>A0A6P5YBU8_DURZI</name>
<dbReference type="RefSeq" id="XP_022737991.1">
    <property type="nucleotide sequence ID" value="XM_022882256.1"/>
</dbReference>
<dbReference type="Proteomes" id="UP000515121">
    <property type="component" value="Unplaced"/>
</dbReference>
<keyword evidence="2" id="KW-1185">Reference proteome</keyword>
<dbReference type="RefSeq" id="XP_022737989.1">
    <property type="nucleotide sequence ID" value="XM_022882254.1"/>
</dbReference>
<feature type="coiled-coil region" evidence="1">
    <location>
        <begin position="50"/>
        <end position="98"/>
    </location>
</feature>